<evidence type="ECO:0000256" key="6">
    <source>
        <dbReference type="ARBA" id="ARBA00081568"/>
    </source>
</evidence>
<evidence type="ECO:0000256" key="2">
    <source>
        <dbReference type="ARBA" id="ARBA00022792"/>
    </source>
</evidence>
<accession>A0A9N9FVS2</accession>
<evidence type="ECO:0000256" key="4">
    <source>
        <dbReference type="ARBA" id="ARBA00023136"/>
    </source>
</evidence>
<name>A0A9N9FVS2_9GLOM</name>
<gene>
    <name evidence="7" type="primary">COQ4</name>
    <name evidence="8" type="ORF">ALEPTO_LOCUS6282</name>
</gene>
<feature type="binding site" evidence="7">
    <location>
        <position position="151"/>
    </location>
    <ligand>
        <name>Zn(2+)</name>
        <dbReference type="ChEBI" id="CHEBI:29105"/>
    </ligand>
</feature>
<evidence type="ECO:0000256" key="3">
    <source>
        <dbReference type="ARBA" id="ARBA00023128"/>
    </source>
</evidence>
<feature type="binding site" evidence="7">
    <location>
        <position position="136"/>
    </location>
    <ligand>
        <name>Zn(2+)</name>
        <dbReference type="ChEBI" id="CHEBI:29105"/>
    </ligand>
</feature>
<evidence type="ECO:0000256" key="7">
    <source>
        <dbReference type="HAMAP-Rule" id="MF_03111"/>
    </source>
</evidence>
<keyword evidence="7" id="KW-0862">Zinc</keyword>
<evidence type="ECO:0000256" key="5">
    <source>
        <dbReference type="ARBA" id="ARBA00023239"/>
    </source>
</evidence>
<keyword evidence="9" id="KW-1185">Reference proteome</keyword>
<comment type="similarity">
    <text evidence="7">Belongs to the COQ4 family.</text>
</comment>
<comment type="catalytic activity">
    <reaction evidence="7">
        <text>a 4-hydroxy-3-methoxy-5-(all-trans-polyprenyl)benzoate + H(+) = a 2-methoxy-6-(all-trans-polyprenyl)phenol + CO2</text>
        <dbReference type="Rhea" id="RHEA:81179"/>
        <dbReference type="Rhea" id="RHEA-COMP:9551"/>
        <dbReference type="Rhea" id="RHEA-COMP:10931"/>
        <dbReference type="ChEBI" id="CHEBI:15378"/>
        <dbReference type="ChEBI" id="CHEBI:16526"/>
        <dbReference type="ChEBI" id="CHEBI:62731"/>
        <dbReference type="ChEBI" id="CHEBI:84443"/>
        <dbReference type="EC" id="4.1.1.130"/>
    </reaction>
</comment>
<dbReference type="AlphaFoldDB" id="A0A9N9FVS2"/>
<dbReference type="GO" id="GO:0031314">
    <property type="term" value="C:extrinsic component of mitochondrial inner membrane"/>
    <property type="evidence" value="ECO:0007669"/>
    <property type="project" value="UniProtKB-UniRule"/>
</dbReference>
<dbReference type="PANTHER" id="PTHR12922:SF7">
    <property type="entry name" value="UBIQUINONE BIOSYNTHESIS PROTEIN COQ4 HOMOLOG, MITOCHONDRIAL"/>
    <property type="match status" value="1"/>
</dbReference>
<dbReference type="EMBL" id="CAJVPS010002074">
    <property type="protein sequence ID" value="CAG8559523.1"/>
    <property type="molecule type" value="Genomic_DNA"/>
</dbReference>
<dbReference type="InterPro" id="IPR007715">
    <property type="entry name" value="Coq4"/>
</dbReference>
<keyword evidence="2 7" id="KW-0999">Mitochondrion inner membrane</keyword>
<dbReference type="PANTHER" id="PTHR12922">
    <property type="entry name" value="UBIQUINONE BIOSYNTHESIS PROTEIN"/>
    <property type="match status" value="1"/>
</dbReference>
<keyword evidence="5 7" id="KW-0456">Lyase</keyword>
<reference evidence="8" key="1">
    <citation type="submission" date="2021-06" db="EMBL/GenBank/DDBJ databases">
        <authorList>
            <person name="Kallberg Y."/>
            <person name="Tangrot J."/>
            <person name="Rosling A."/>
        </authorList>
    </citation>
    <scope>NUCLEOTIDE SEQUENCE</scope>
    <source>
        <strain evidence="8">FL130A</strain>
    </source>
</reference>
<evidence type="ECO:0000313" key="9">
    <source>
        <dbReference type="Proteomes" id="UP000789508"/>
    </source>
</evidence>
<comment type="pathway">
    <text evidence="7">Cofactor biosynthesis; ubiquinone biosynthesis.</text>
</comment>
<dbReference type="Pfam" id="PF05019">
    <property type="entry name" value="Coq4"/>
    <property type="match status" value="1"/>
</dbReference>
<dbReference type="OrthoDB" id="4249at2759"/>
<comment type="caution">
    <text evidence="8">The sequence shown here is derived from an EMBL/GenBank/DDBJ whole genome shotgun (WGS) entry which is preliminary data.</text>
</comment>
<sequence length="234" mass="27263">MFNKTYITRVNQNEQISGFQKVLLSVSSAFTALIDPSRQDMVATLGETTGTIFLERIRDKMLQDKIGRRILREQPIVNSQTIDLNYLRQLPKTTFGRAYVAFLDKYQVTPDSRTKVRYIDDPELAYVMRRFREAHDFFHTLTNLPTTVEGELALKWFELAQTGLPVSLLSSLFGHLRLTSKERNHLFDIYVPWAVQCGSSSKLLMNVYFEEYFEKDIDGMRRELGIYLIDDLKK</sequence>
<evidence type="ECO:0000313" key="8">
    <source>
        <dbReference type="EMBL" id="CAG8559523.1"/>
    </source>
</evidence>
<dbReference type="Proteomes" id="UP000789508">
    <property type="component" value="Unassembled WGS sequence"/>
</dbReference>
<dbReference type="GO" id="GO:0008270">
    <property type="term" value="F:zinc ion binding"/>
    <property type="evidence" value="ECO:0007669"/>
    <property type="project" value="UniProtKB-UniRule"/>
</dbReference>
<keyword evidence="1 7" id="KW-0831">Ubiquinone biosynthesis</keyword>
<dbReference type="HAMAP" id="MF_03111">
    <property type="entry name" value="Coq4"/>
    <property type="match status" value="1"/>
</dbReference>
<dbReference type="GO" id="GO:0120539">
    <property type="term" value="F:4-hydroxy-3-methoxy-5-polyprenylbenzoate decarboxylase activity"/>
    <property type="evidence" value="ECO:0007669"/>
    <property type="project" value="UniProtKB-EC"/>
</dbReference>
<feature type="binding site" evidence="7">
    <location>
        <position position="135"/>
    </location>
    <ligand>
        <name>Zn(2+)</name>
        <dbReference type="ChEBI" id="CHEBI:29105"/>
    </ligand>
</feature>
<keyword evidence="3 7" id="KW-0496">Mitochondrion</keyword>
<keyword evidence="4 7" id="KW-0472">Membrane</keyword>
<comment type="cofactor">
    <cofactor evidence="7">
        <name>Zn(2+)</name>
        <dbReference type="ChEBI" id="CHEBI:29105"/>
    </cofactor>
</comment>
<comment type="function">
    <text evidence="7">Lyase that catalyzes the C1-decarboxylation of 4-hydroxy-3-methoxy-5-(all-trans-polyprenyl)benzoic acid into 2-methoxy-6-(all-trans-polyprenyl)phenol during ubiquinone biosynthesis.</text>
</comment>
<protein>
    <recommendedName>
        <fullName evidence="6">4-hydroxy-3-methoxy-5-polyprenylbenzoate decarboxylase</fullName>
    </recommendedName>
</protein>
<feature type="binding site" evidence="7">
    <location>
        <position position="139"/>
    </location>
    <ligand>
        <name>Zn(2+)</name>
        <dbReference type="ChEBI" id="CHEBI:29105"/>
    </ligand>
</feature>
<dbReference type="InterPro" id="IPR027540">
    <property type="entry name" value="Coq4_euk"/>
</dbReference>
<comment type="subunit">
    <text evidence="7">Component of a multi-subunit COQ enzyme complex, composed of at least COQ3, COQ4, COQ5, COQ6, COQ7 and COQ9.</text>
</comment>
<evidence type="ECO:0000256" key="1">
    <source>
        <dbReference type="ARBA" id="ARBA00022688"/>
    </source>
</evidence>
<comment type="subcellular location">
    <subcellularLocation>
        <location evidence="7">Mitochondrion inner membrane</location>
        <topology evidence="7">Peripheral membrane protein</topology>
        <orientation evidence="7">Matrix side</orientation>
    </subcellularLocation>
</comment>
<keyword evidence="7" id="KW-0479">Metal-binding</keyword>
<organism evidence="8 9">
    <name type="scientific">Ambispora leptoticha</name>
    <dbReference type="NCBI Taxonomy" id="144679"/>
    <lineage>
        <taxon>Eukaryota</taxon>
        <taxon>Fungi</taxon>
        <taxon>Fungi incertae sedis</taxon>
        <taxon>Mucoromycota</taxon>
        <taxon>Glomeromycotina</taxon>
        <taxon>Glomeromycetes</taxon>
        <taxon>Archaeosporales</taxon>
        <taxon>Ambisporaceae</taxon>
        <taxon>Ambispora</taxon>
    </lineage>
</organism>
<proteinExistence type="inferred from homology"/>